<dbReference type="Pfam" id="PF00381">
    <property type="entry name" value="PTS-HPr"/>
    <property type="match status" value="1"/>
</dbReference>
<dbReference type="Gene3D" id="3.30.1340.10">
    <property type="entry name" value="HPr-like"/>
    <property type="match status" value="1"/>
</dbReference>
<dbReference type="GO" id="GO:0016301">
    <property type="term" value="F:kinase activity"/>
    <property type="evidence" value="ECO:0007669"/>
    <property type="project" value="UniProtKB-KW"/>
</dbReference>
<accession>A0A1S1NTH8</accession>
<keyword evidence="8" id="KW-0762">Sugar transport</keyword>
<dbReference type="InterPro" id="IPR000121">
    <property type="entry name" value="PEP_util_C"/>
</dbReference>
<dbReference type="PANTHER" id="PTHR46244">
    <property type="entry name" value="PHOSPHOENOLPYRUVATE-PROTEIN PHOSPHOTRANSFERASE"/>
    <property type="match status" value="1"/>
</dbReference>
<dbReference type="EC" id="2.7.3.9" evidence="5"/>
<evidence type="ECO:0000256" key="10">
    <source>
        <dbReference type="ARBA" id="ARBA00022683"/>
    </source>
</evidence>
<dbReference type="InterPro" id="IPR050499">
    <property type="entry name" value="PEP-utilizing_PTS_enzyme"/>
</dbReference>
<dbReference type="NCBIfam" id="TIGR01003">
    <property type="entry name" value="PTS_HPr_family"/>
    <property type="match status" value="1"/>
</dbReference>
<evidence type="ECO:0000256" key="11">
    <source>
        <dbReference type="ARBA" id="ARBA00022723"/>
    </source>
</evidence>
<dbReference type="EMBL" id="CP043420">
    <property type="protein sequence ID" value="QEL10723.1"/>
    <property type="molecule type" value="Genomic_DNA"/>
</dbReference>
<evidence type="ECO:0000313" key="14">
    <source>
        <dbReference type="EMBL" id="QEL10723.1"/>
    </source>
</evidence>
<evidence type="ECO:0000256" key="13">
    <source>
        <dbReference type="ARBA" id="ARBA00022842"/>
    </source>
</evidence>
<dbReference type="Gene3D" id="3.50.30.10">
    <property type="entry name" value="Phosphohistidine domain"/>
    <property type="match status" value="1"/>
</dbReference>
<dbReference type="CDD" id="cd00367">
    <property type="entry name" value="PTS-HPr_like"/>
    <property type="match status" value="1"/>
</dbReference>
<comment type="similarity">
    <text evidence="4">Belongs to the PEP-utilizing enzyme family.</text>
</comment>
<dbReference type="InterPro" id="IPR011055">
    <property type="entry name" value="Dup_hybrid_motif"/>
</dbReference>
<dbReference type="NCBIfam" id="TIGR01417">
    <property type="entry name" value="PTS_I_fam"/>
    <property type="match status" value="1"/>
</dbReference>
<name>A0A1S1NTH8_9GAMM</name>
<dbReference type="AlphaFoldDB" id="A0A1S1NTH8"/>
<dbReference type="InterPro" id="IPR036637">
    <property type="entry name" value="Phosphohistidine_dom_sf"/>
</dbReference>
<dbReference type="InterPro" id="IPR008279">
    <property type="entry name" value="PEP-util_enz_mobile_dom"/>
</dbReference>
<dbReference type="STRING" id="657387.BH688_02250"/>
<keyword evidence="10" id="KW-0598">Phosphotransferase system</keyword>
<keyword evidence="7" id="KW-0963">Cytoplasm</keyword>
<evidence type="ECO:0000256" key="12">
    <source>
        <dbReference type="ARBA" id="ARBA00022777"/>
    </source>
</evidence>
<dbReference type="Proteomes" id="UP000322553">
    <property type="component" value="Chromosome"/>
</dbReference>
<sequence>MTESAVTEAGITLITPCRGLMLPLEEVPDPVFAGGSLGPGVAIDPLESVLRAPCAGEIVRLARTRHAITLRCEEGPELLLHLGLDTVALDGEGIELLVHEGEQVSVGQTLCRFDPELLAQRALSLITPIIITEDEGWQIVPPTEDKLESGDVLMHLKPVASASSSPTESAETSGPVLEATLVLALVNGLHARPAARLRDIATAHSCRITLQHDDDTADAGSLTRLMGLGLSGGDRVSVRITGEQSEQALADVRALLEQPELSEAAPQHHNNGPWLDETAAEENDASVPGRLAGLVASPGLACGPLQPLGVSLPEIEPDARDRDAEQVALQQACKALQQQLEADIAEARGAQRSGEADIFAAHLAWLEDPDLTQRSVRLIEEGRSAAFAWRDVLDTEIKQLAASDNQLIAARASDLRDLQRRLLLKLLGQEDDPLDLPRGAIVVTDEITPSQFIALCQTDPAGLCLAGGGTTSHVAILARSRGLPCLAAMGDRLTQQAAQHEGASVILDGDHGCLELEPDEARLEQVQSVLEARRIARHEARTAADQPAVTRDGVTLEVAANVADASEAEQAYEQGADGIGLMRSEFLFMARESAPTMEEQRAVYQAAIEAMHGRPVIIRTLDIGADKALSYLPLPAVANPALGTRGVRLLNAHGGLLDDQLRALLAVDAPERLRIMVPMVTDVTDLRAVRQRLEILAAERGITRLPALGVMIEVPAAALSAASLAREADFLSIGTNDLTQYTLAMDREDAVLAGRADVLHPAVLRLIAMTVEAARGEDCWVGVCGAAAGDPLAWAALAALGVNELSVEPARVAEIKAELRSLDLSALAKALPAWLTLDEARAVRSALGDWLANSNEPKEGQS</sequence>
<dbReference type="InterPro" id="IPR023151">
    <property type="entry name" value="PEP_util_CS"/>
</dbReference>
<keyword evidence="11" id="KW-0479">Metal-binding</keyword>
<dbReference type="RefSeq" id="WP_070976643.1">
    <property type="nucleotide sequence ID" value="NZ_CP043420.1"/>
</dbReference>
<dbReference type="Gene3D" id="3.20.20.60">
    <property type="entry name" value="Phosphoenolpyruvate-binding domains"/>
    <property type="match status" value="1"/>
</dbReference>
<dbReference type="NCBIfam" id="TIGR00830">
    <property type="entry name" value="PTBA"/>
    <property type="match status" value="1"/>
</dbReference>
<evidence type="ECO:0000256" key="9">
    <source>
        <dbReference type="ARBA" id="ARBA00022679"/>
    </source>
</evidence>
<dbReference type="PROSITE" id="PS00369">
    <property type="entry name" value="PTS_HPR_HIS"/>
    <property type="match status" value="1"/>
</dbReference>
<dbReference type="InterPro" id="IPR036618">
    <property type="entry name" value="PtsI_HPr-bd_sf"/>
</dbReference>
<dbReference type="SUPFAM" id="SSF52009">
    <property type="entry name" value="Phosphohistidine domain"/>
    <property type="match status" value="1"/>
</dbReference>
<dbReference type="PROSITE" id="PS51350">
    <property type="entry name" value="PTS_HPR_DOM"/>
    <property type="match status" value="1"/>
</dbReference>
<dbReference type="SUPFAM" id="SSF55594">
    <property type="entry name" value="HPr-like"/>
    <property type="match status" value="1"/>
</dbReference>
<dbReference type="GO" id="GO:0008965">
    <property type="term" value="F:phosphoenolpyruvate-protein phosphotransferase activity"/>
    <property type="evidence" value="ECO:0007669"/>
    <property type="project" value="UniProtKB-EC"/>
</dbReference>
<dbReference type="SUPFAM" id="SSF47831">
    <property type="entry name" value="Enzyme I of the PEP:sugar phosphotransferase system HPr-binding (sub)domain"/>
    <property type="match status" value="1"/>
</dbReference>
<dbReference type="Pfam" id="PF05524">
    <property type="entry name" value="PEP-utilisers_N"/>
    <property type="match status" value="1"/>
</dbReference>
<evidence type="ECO:0000256" key="1">
    <source>
        <dbReference type="ARBA" id="ARBA00000683"/>
    </source>
</evidence>
<dbReference type="PANTHER" id="PTHR46244:SF6">
    <property type="entry name" value="PHOSPHOENOLPYRUVATE-PROTEIN PHOSPHOTRANSFERASE"/>
    <property type="match status" value="1"/>
</dbReference>
<dbReference type="InterPro" id="IPR000032">
    <property type="entry name" value="HPr-like"/>
</dbReference>
<dbReference type="KEGG" id="kuy:FY550_06020"/>
<reference evidence="14 15" key="1">
    <citation type="submission" date="2019-08" db="EMBL/GenBank/DDBJ databases">
        <title>Complete genome sequence of Kushneria sp. YCWA18, a halophilic phosphate-solubilizing bacterium isolated from Daqiao saltern in China.</title>
        <authorList>
            <person name="Du G.-X."/>
            <person name="Qu L.-Y."/>
        </authorList>
    </citation>
    <scope>NUCLEOTIDE SEQUENCE [LARGE SCALE GENOMIC DNA]</scope>
    <source>
        <strain evidence="14 15">YCWA18</strain>
    </source>
</reference>
<dbReference type="InterPro" id="IPR040442">
    <property type="entry name" value="Pyrv_kinase-like_dom_sf"/>
</dbReference>
<comment type="subcellular location">
    <subcellularLocation>
        <location evidence="3">Cytoplasm</location>
    </subcellularLocation>
</comment>
<dbReference type="InterPro" id="IPR015813">
    <property type="entry name" value="Pyrv/PenolPyrv_kinase-like_dom"/>
</dbReference>
<dbReference type="InterPro" id="IPR001020">
    <property type="entry name" value="PTS_HPr_His_P_site"/>
</dbReference>
<dbReference type="InterPro" id="IPR035895">
    <property type="entry name" value="HPr-like_sf"/>
</dbReference>
<dbReference type="Gene3D" id="2.70.70.10">
    <property type="entry name" value="Glucose Permease (Domain IIA)"/>
    <property type="match status" value="1"/>
</dbReference>
<keyword evidence="14" id="KW-0670">Pyruvate</keyword>
<dbReference type="GO" id="GO:0046872">
    <property type="term" value="F:metal ion binding"/>
    <property type="evidence" value="ECO:0007669"/>
    <property type="project" value="UniProtKB-KW"/>
</dbReference>
<dbReference type="PROSITE" id="PS51093">
    <property type="entry name" value="PTS_EIIA_TYPE_1"/>
    <property type="match status" value="1"/>
</dbReference>
<evidence type="ECO:0000256" key="2">
    <source>
        <dbReference type="ARBA" id="ARBA00001946"/>
    </source>
</evidence>
<evidence type="ECO:0000256" key="6">
    <source>
        <dbReference type="ARBA" id="ARBA00022448"/>
    </source>
</evidence>
<dbReference type="Gene3D" id="1.10.274.10">
    <property type="entry name" value="PtsI, HPr-binding domain"/>
    <property type="match status" value="1"/>
</dbReference>
<dbReference type="OrthoDB" id="9765468at2"/>
<evidence type="ECO:0000256" key="8">
    <source>
        <dbReference type="ARBA" id="ARBA00022597"/>
    </source>
</evidence>
<evidence type="ECO:0000256" key="4">
    <source>
        <dbReference type="ARBA" id="ARBA00007837"/>
    </source>
</evidence>
<keyword evidence="6" id="KW-0813">Transport</keyword>
<gene>
    <name evidence="14" type="primary">ptsP</name>
    <name evidence="14" type="ORF">FY550_06020</name>
</gene>
<evidence type="ECO:0000256" key="7">
    <source>
        <dbReference type="ARBA" id="ARBA00022490"/>
    </source>
</evidence>
<evidence type="ECO:0000256" key="3">
    <source>
        <dbReference type="ARBA" id="ARBA00004496"/>
    </source>
</evidence>
<keyword evidence="9 14" id="KW-0808">Transferase</keyword>
<dbReference type="InterPro" id="IPR008731">
    <property type="entry name" value="PTS_EIN"/>
</dbReference>
<keyword evidence="15" id="KW-1185">Reference proteome</keyword>
<organism evidence="14 15">
    <name type="scientific">Kushneria phosphatilytica</name>
    <dbReference type="NCBI Taxonomy" id="657387"/>
    <lineage>
        <taxon>Bacteria</taxon>
        <taxon>Pseudomonadati</taxon>
        <taxon>Pseudomonadota</taxon>
        <taxon>Gammaproteobacteria</taxon>
        <taxon>Oceanospirillales</taxon>
        <taxon>Halomonadaceae</taxon>
        <taxon>Kushneria</taxon>
    </lineage>
</organism>
<dbReference type="InterPro" id="IPR006318">
    <property type="entry name" value="PTS_EI-like"/>
</dbReference>
<dbReference type="Pfam" id="PF02896">
    <property type="entry name" value="PEP-utilizers_C"/>
    <property type="match status" value="1"/>
</dbReference>
<keyword evidence="13" id="KW-0460">Magnesium</keyword>
<comment type="catalytic activity">
    <reaction evidence="1">
        <text>L-histidyl-[protein] + phosphoenolpyruvate = N(pros)-phospho-L-histidyl-[protein] + pyruvate</text>
        <dbReference type="Rhea" id="RHEA:23880"/>
        <dbReference type="Rhea" id="RHEA-COMP:9745"/>
        <dbReference type="Rhea" id="RHEA-COMP:9746"/>
        <dbReference type="ChEBI" id="CHEBI:15361"/>
        <dbReference type="ChEBI" id="CHEBI:29979"/>
        <dbReference type="ChEBI" id="CHEBI:58702"/>
        <dbReference type="ChEBI" id="CHEBI:64837"/>
        <dbReference type="EC" id="2.7.3.9"/>
    </reaction>
</comment>
<dbReference type="InterPro" id="IPR001127">
    <property type="entry name" value="PTS_EIIA_1_perm"/>
</dbReference>
<dbReference type="GO" id="GO:0005737">
    <property type="term" value="C:cytoplasm"/>
    <property type="evidence" value="ECO:0007669"/>
    <property type="project" value="UniProtKB-SubCell"/>
</dbReference>
<keyword evidence="12" id="KW-0418">Kinase</keyword>
<dbReference type="Pfam" id="PF00358">
    <property type="entry name" value="PTS_EIIA_1"/>
    <property type="match status" value="1"/>
</dbReference>
<protein>
    <recommendedName>
        <fullName evidence="5">phosphoenolpyruvate--protein phosphotransferase</fullName>
        <ecNumber evidence="5">2.7.3.9</ecNumber>
    </recommendedName>
</protein>
<dbReference type="SUPFAM" id="SSF51621">
    <property type="entry name" value="Phosphoenolpyruvate/pyruvate domain"/>
    <property type="match status" value="1"/>
</dbReference>
<proteinExistence type="inferred from homology"/>
<dbReference type="PRINTS" id="PR01736">
    <property type="entry name" value="PHPHTRNFRASE"/>
</dbReference>
<evidence type="ECO:0000256" key="5">
    <source>
        <dbReference type="ARBA" id="ARBA00012232"/>
    </source>
</evidence>
<comment type="cofactor">
    <cofactor evidence="2">
        <name>Mg(2+)</name>
        <dbReference type="ChEBI" id="CHEBI:18420"/>
    </cofactor>
</comment>
<dbReference type="SUPFAM" id="SSF51261">
    <property type="entry name" value="Duplicated hybrid motif"/>
    <property type="match status" value="1"/>
</dbReference>
<dbReference type="PROSITE" id="PS00371">
    <property type="entry name" value="PTS_EIIA_TYPE_1_HIS"/>
    <property type="match status" value="1"/>
</dbReference>
<dbReference type="GO" id="GO:0009401">
    <property type="term" value="P:phosphoenolpyruvate-dependent sugar phosphotransferase system"/>
    <property type="evidence" value="ECO:0007669"/>
    <property type="project" value="UniProtKB-KW"/>
</dbReference>
<dbReference type="PROSITE" id="PS00742">
    <property type="entry name" value="PEP_ENZYMES_2"/>
    <property type="match status" value="1"/>
</dbReference>
<dbReference type="Pfam" id="PF00391">
    <property type="entry name" value="PEP-utilizers"/>
    <property type="match status" value="1"/>
</dbReference>
<evidence type="ECO:0000313" key="15">
    <source>
        <dbReference type="Proteomes" id="UP000322553"/>
    </source>
</evidence>